<sequence>MVMAALGSPAAKAGWPQKQKQLQKVVEHRSYWVYAILWELSAAQGEVVWGDSYFKGELQMFGRTDQAHGNERRQMLRDLCTSAASTKQWPVLANNNSELSDTEWFYVISSTCTFAPGDYGTPGKLMAIGGYEWVENADDVSMLEFARVEYAKAAGIKTVACISVQGGVVELGTTCHIPEDINVVHFARDVFKEDFVDLINPKSRSYSFLKSLDPNFPHDPRTLSRGQHIAAPDHVDSPGRNLLGYPNMTSSYVAAVASEAIENYLPKGSSISLDLPEEPQVQTRIRNNQTTGPIQSSSLSKPDVVETRSLLHSAGKIPSSAADERQLLRDRLLKQLEAKDNSHHYTPRADRNQRRMAFPNTARTSFSNQHLFNWRQGGSGSSPDFPHEEHLFVADRLNDLAPGHKTKSYELSLQTISEPQHSSTSSSQDADSKRAREFKLPNELTTFDDPSRQRLSSPETETMLDRIKGLIRIEKPTGSMIPGIERPIDELHVSDGRKIPRQSIKHPEPVALSFEDQLQSMSTHSWLPNLSMEVGSVSSSHEIGTSETISQLTDLLDAPVVKKPRKSLHVAKHNLFAMDGSHSEAMAPNSSCKEVSNMKGDDHIRVQNKKPKTLDFFKEGWAMDAIDMRAATTDKQQATCNEGQLENNLVDLKAKDNWSQYPDAAADCQVEVQHLEVQMPNCFKDLQMEGNSTTTFANVKHPGSTLQKVEQAGCEQPTSAKSDHYQTICSGNASATEGSWQRLPDCITTPQMLLENTQFDPFDVTEAHTMGNSMPHLEVRMMEHEQVLVKLRAKDRIGLLMDLIQALWSLNLHVQHANIRTSTGNGNNVFAAKMAMSTTGKQTTQEIANAISKVLDERCQNYGSTKSPKNFSSNFPGPNYASKCLHKRLHDEVATS</sequence>
<keyword evidence="5" id="KW-0539">Nucleus</keyword>
<organism evidence="9 10">
    <name type="scientific">Sphagnum troendelagicum</name>
    <dbReference type="NCBI Taxonomy" id="128251"/>
    <lineage>
        <taxon>Eukaryota</taxon>
        <taxon>Viridiplantae</taxon>
        <taxon>Streptophyta</taxon>
        <taxon>Embryophyta</taxon>
        <taxon>Bryophyta</taxon>
        <taxon>Sphagnophytina</taxon>
        <taxon>Sphagnopsida</taxon>
        <taxon>Sphagnales</taxon>
        <taxon>Sphagnaceae</taxon>
        <taxon>Sphagnum</taxon>
    </lineage>
</organism>
<dbReference type="PANTHER" id="PTHR46266">
    <property type="entry name" value="TRANSCRIPTION FACTOR TT8"/>
    <property type="match status" value="1"/>
</dbReference>
<keyword evidence="4" id="KW-0804">Transcription</keyword>
<evidence type="ECO:0000256" key="5">
    <source>
        <dbReference type="ARBA" id="ARBA00023242"/>
    </source>
</evidence>
<dbReference type="Pfam" id="PF14215">
    <property type="entry name" value="bHLH-MYC_N"/>
    <property type="match status" value="1"/>
</dbReference>
<evidence type="ECO:0000259" key="8">
    <source>
        <dbReference type="Pfam" id="PF22754"/>
    </source>
</evidence>
<feature type="domain" description="Plant bHLH transcription factor ACT-like" evidence="8">
    <location>
        <begin position="777"/>
        <end position="852"/>
    </location>
</feature>
<evidence type="ECO:0000256" key="4">
    <source>
        <dbReference type="ARBA" id="ARBA00023163"/>
    </source>
</evidence>
<evidence type="ECO:0000256" key="6">
    <source>
        <dbReference type="SAM" id="MobiDB-lite"/>
    </source>
</evidence>
<gene>
    <name evidence="9" type="ORF">CSSPTR1EN2_LOCUS14837</name>
</gene>
<evidence type="ECO:0000313" key="9">
    <source>
        <dbReference type="EMBL" id="CAK9219768.1"/>
    </source>
</evidence>
<evidence type="ECO:0000313" key="10">
    <source>
        <dbReference type="Proteomes" id="UP001497512"/>
    </source>
</evidence>
<evidence type="ECO:0000256" key="2">
    <source>
        <dbReference type="ARBA" id="ARBA00023015"/>
    </source>
</evidence>
<dbReference type="PANTHER" id="PTHR46266:SF4">
    <property type="entry name" value="TRANSCRIPTION FACTOR TT8"/>
    <property type="match status" value="1"/>
</dbReference>
<evidence type="ECO:0000259" key="7">
    <source>
        <dbReference type="Pfam" id="PF14215"/>
    </source>
</evidence>
<dbReference type="Pfam" id="PF22754">
    <property type="entry name" value="bHLH-TF_ACT-like_plant"/>
    <property type="match status" value="1"/>
</dbReference>
<evidence type="ECO:0008006" key="11">
    <source>
        <dbReference type="Google" id="ProtNLM"/>
    </source>
</evidence>
<evidence type="ECO:0000256" key="3">
    <source>
        <dbReference type="ARBA" id="ARBA00023159"/>
    </source>
</evidence>
<comment type="subcellular location">
    <subcellularLocation>
        <location evidence="1">Nucleus</location>
    </subcellularLocation>
</comment>
<dbReference type="InterPro" id="IPR054502">
    <property type="entry name" value="bHLH-TF_ACT-like_plant"/>
</dbReference>
<keyword evidence="2" id="KW-0805">Transcription regulation</keyword>
<name>A0ABP0UIE7_9BRYO</name>
<dbReference type="Proteomes" id="UP001497512">
    <property type="component" value="Chromosome 3"/>
</dbReference>
<proteinExistence type="predicted"/>
<dbReference type="EMBL" id="OZ019895">
    <property type="protein sequence ID" value="CAK9219768.1"/>
    <property type="molecule type" value="Genomic_DNA"/>
</dbReference>
<dbReference type="CDD" id="cd04873">
    <property type="entry name" value="ACT_UUR-ACR-like"/>
    <property type="match status" value="1"/>
</dbReference>
<feature type="domain" description="Transcription factor MYC/MYB N-terminal" evidence="7">
    <location>
        <begin position="19"/>
        <end position="191"/>
    </location>
</feature>
<keyword evidence="10" id="KW-1185">Reference proteome</keyword>
<reference evidence="9" key="1">
    <citation type="submission" date="2024-02" db="EMBL/GenBank/DDBJ databases">
        <authorList>
            <consortium name="ELIXIR-Norway"/>
            <consortium name="Elixir Norway"/>
        </authorList>
    </citation>
    <scope>NUCLEOTIDE SEQUENCE</scope>
</reference>
<keyword evidence="3" id="KW-0010">Activator</keyword>
<accession>A0ABP0UIE7</accession>
<feature type="compositionally biased region" description="Low complexity" evidence="6">
    <location>
        <begin position="417"/>
        <end position="429"/>
    </location>
</feature>
<protein>
    <recommendedName>
        <fullName evidence="11">Transcription factor MYC/MYB N-terminal domain-containing protein</fullName>
    </recommendedName>
</protein>
<evidence type="ECO:0000256" key="1">
    <source>
        <dbReference type="ARBA" id="ARBA00004123"/>
    </source>
</evidence>
<feature type="region of interest" description="Disordered" evidence="6">
    <location>
        <begin position="414"/>
        <end position="434"/>
    </location>
</feature>
<dbReference type="InterPro" id="IPR025610">
    <property type="entry name" value="MYC/MYB_N"/>
</dbReference>